<evidence type="ECO:0000313" key="3">
    <source>
        <dbReference type="EMBL" id="KAK1923544.1"/>
    </source>
</evidence>
<name>A0AAD9CZD7_PAPLA</name>
<feature type="compositionally biased region" description="Basic and acidic residues" evidence="1">
    <location>
        <begin position="407"/>
        <end position="430"/>
    </location>
</feature>
<sequence>MASIDPLIEPVNNGPTTPALNPSDSVSPPPPLPPSRHHSASISSVHFLNSLPHRDSVSSLRDTRLSPVRQHHLVNGIAKAQSSSPLRPAPEPSTPQDDGKSLQDSKQSPKKYPGHAGTDHFTRKASQDRRIRSDGNPRVRAERSGSLLSRRASAITGGYETSSSDTEEEEDDEDVRPKTAMPAPLSARPRASMPSPQSLSFAPEDLRPHMLRHRSHEGRKRANSLMFPITMEGHNKPSALANNGPVTPPLPLSARPRAEPRRDSKDPQHSAEAKRKAGPKSTEAATIKAAPELANGDDRDNSAPISGSSVDRKGKGKAKNINHLGTSLGLDGHSGAVSLTTDQINQLLNDSDVSSALRIISAQQGPRGHALHPAISLSSSPAGPSRPTSPQHHEVFIPHAPPALIQDEPRSTRDREVSISSTTDERRMRLDSISSGGNGVRTSHRLSLDGNADPELQRARAGSKIEAEGGHVPFTHPAPIVPVDEFTDELSEATALSRPLERPQVNGAGSSEDNVKRLRKQALGGKNRLSQLFHIKRKHSEDSLSIKSDKGHSSMEHHKKEEERLLREKEREREREKAERELERKRIEQGRREAELAQERRFKALTQVTAHPESERNAYRASCHLRAYYNHVYDGIDNLPPMNPLAILRWKHRTEEQIQARQKWEKIHGTSIGEFGAIQSSLQSLHSRALTSTSSHGKEPGANWRYTVDDITAYKDADGVVNYFVPPRPTFDHAHANTSSPRSHRSPSPLVPEEERSVIGSTGRTSSLRAKVASNSTQSLAGAPPSTLSNEPLSRSTSIEARRHKEHKLTHRTHHSLSTMGQHTLSHALKAPFEKLGSVARSKRYESTPYGQTEEDESSRMWHHPSHQPSRTSMARREWRPAVDDDRTGEFHLRKLFLKGQRIESRRLGLNAIPNDDLKLIDRESELKALENALAKEIAFRERQAEAERRTAEEDAARERMRHLEEEIYAERSRQLLRAKERLERININLEVSIQNVRHYLAQIDQLSAVSKITAEVDIDFPNLSPLRSFHAKRLELKAARGEAEILSPVKRSSVYESASETGSRRPSRRNSLVLPKRKLSIGTLPPLLSLGIQPWPRRTSLDPTGKHKVNPIRRAELTINHAKTQHAALTSRRDEALSSLQRMIASIDSLIKQKDAVRSWTKAALDTSRSLRSTRDTLQAELDGNTSARLARVYDAIFDRSARMVIWPMINLLFSTVGWSRWFVSRRSEAARRNFRRHSGGNVGVCCWLVFLIVGVAAGLAWLGGQSEL</sequence>
<reference evidence="3" key="1">
    <citation type="submission" date="2023-02" db="EMBL/GenBank/DDBJ databases">
        <title>Identification and recombinant expression of a fungal hydrolase from Papiliotrema laurentii that hydrolyzes apple cutin and clears colloidal polyester polyurethane.</title>
        <authorList>
            <consortium name="DOE Joint Genome Institute"/>
            <person name="Roman V.A."/>
            <person name="Bojanowski C."/>
            <person name="Crable B.R."/>
            <person name="Wagner D.N."/>
            <person name="Hung C.S."/>
            <person name="Nadeau L.J."/>
            <person name="Schratz L."/>
            <person name="Haridas S."/>
            <person name="Pangilinan J."/>
            <person name="Lipzen A."/>
            <person name="Na H."/>
            <person name="Yan M."/>
            <person name="Ng V."/>
            <person name="Grigoriev I.V."/>
            <person name="Spatafora J.W."/>
            <person name="Barlow D."/>
            <person name="Biffinger J."/>
            <person name="Kelley-Loughnane N."/>
            <person name="Varaljay V.A."/>
            <person name="Crookes-Goodson W.J."/>
        </authorList>
    </citation>
    <scope>NUCLEOTIDE SEQUENCE</scope>
    <source>
        <strain evidence="3">5307AH</strain>
    </source>
</reference>
<gene>
    <name evidence="3" type="ORF">DB88DRAFT_491577</name>
</gene>
<accession>A0AAD9CZD7</accession>
<evidence type="ECO:0000256" key="1">
    <source>
        <dbReference type="SAM" id="MobiDB-lite"/>
    </source>
</evidence>
<feature type="compositionally biased region" description="Low complexity" evidence="1">
    <location>
        <begin position="144"/>
        <end position="164"/>
    </location>
</feature>
<feature type="transmembrane region" description="Helical" evidence="2">
    <location>
        <begin position="1206"/>
        <end position="1225"/>
    </location>
</feature>
<evidence type="ECO:0000256" key="2">
    <source>
        <dbReference type="SAM" id="Phobius"/>
    </source>
</evidence>
<evidence type="ECO:0000313" key="4">
    <source>
        <dbReference type="Proteomes" id="UP001182556"/>
    </source>
</evidence>
<keyword evidence="2" id="KW-0472">Membrane</keyword>
<feature type="region of interest" description="Disordered" evidence="1">
    <location>
        <begin position="77"/>
        <end position="206"/>
    </location>
</feature>
<dbReference type="AlphaFoldDB" id="A0AAD9CZD7"/>
<feature type="region of interest" description="Disordered" evidence="1">
    <location>
        <begin position="732"/>
        <end position="797"/>
    </location>
</feature>
<feature type="compositionally biased region" description="Polar residues" evidence="1">
    <location>
        <begin position="376"/>
        <end position="390"/>
    </location>
</feature>
<dbReference type="Proteomes" id="UP001182556">
    <property type="component" value="Unassembled WGS sequence"/>
</dbReference>
<feature type="compositionally biased region" description="Acidic residues" evidence="1">
    <location>
        <begin position="165"/>
        <end position="174"/>
    </location>
</feature>
<comment type="caution">
    <text evidence="3">The sequence shown here is derived from an EMBL/GenBank/DDBJ whole genome shotgun (WGS) entry which is preliminary data.</text>
</comment>
<keyword evidence="2" id="KW-0812">Transmembrane</keyword>
<keyword evidence="4" id="KW-1185">Reference proteome</keyword>
<protein>
    <submittedName>
        <fullName evidence="3">Uncharacterized protein</fullName>
    </submittedName>
</protein>
<keyword evidence="2" id="KW-1133">Transmembrane helix</keyword>
<feature type="region of interest" description="Disordered" evidence="1">
    <location>
        <begin position="364"/>
        <end position="454"/>
    </location>
</feature>
<feature type="region of interest" description="Disordered" evidence="1">
    <location>
        <begin position="539"/>
        <end position="585"/>
    </location>
</feature>
<feature type="region of interest" description="Disordered" evidence="1">
    <location>
        <begin position="232"/>
        <end position="319"/>
    </location>
</feature>
<feature type="transmembrane region" description="Helical" evidence="2">
    <location>
        <begin position="1246"/>
        <end position="1265"/>
    </location>
</feature>
<feature type="compositionally biased region" description="Basic and acidic residues" evidence="1">
    <location>
        <begin position="256"/>
        <end position="275"/>
    </location>
</feature>
<feature type="region of interest" description="Disordered" evidence="1">
    <location>
        <begin position="844"/>
        <end position="878"/>
    </location>
</feature>
<feature type="region of interest" description="Disordered" evidence="1">
    <location>
        <begin position="1"/>
        <end position="46"/>
    </location>
</feature>
<proteinExistence type="predicted"/>
<dbReference type="EMBL" id="JAODAN010000006">
    <property type="protein sequence ID" value="KAK1923544.1"/>
    <property type="molecule type" value="Genomic_DNA"/>
</dbReference>
<feature type="compositionally biased region" description="Polar residues" evidence="1">
    <location>
        <begin position="759"/>
        <end position="797"/>
    </location>
</feature>
<feature type="compositionally biased region" description="Basic and acidic residues" evidence="1">
    <location>
        <begin position="117"/>
        <end position="143"/>
    </location>
</feature>
<organism evidence="3 4">
    <name type="scientific">Papiliotrema laurentii</name>
    <name type="common">Cryptococcus laurentii</name>
    <dbReference type="NCBI Taxonomy" id="5418"/>
    <lineage>
        <taxon>Eukaryota</taxon>
        <taxon>Fungi</taxon>
        <taxon>Dikarya</taxon>
        <taxon>Basidiomycota</taxon>
        <taxon>Agaricomycotina</taxon>
        <taxon>Tremellomycetes</taxon>
        <taxon>Tremellales</taxon>
        <taxon>Rhynchogastremaceae</taxon>
        <taxon>Papiliotrema</taxon>
    </lineage>
</organism>